<name>B6H4S2_PENRW</name>
<dbReference type="BioCyc" id="PCHR:PC13G10220-MONOMER"/>
<evidence type="ECO:0000313" key="2">
    <source>
        <dbReference type="EMBL" id="CAP92091.1"/>
    </source>
</evidence>
<organism evidence="2 3">
    <name type="scientific">Penicillium rubens (strain ATCC 28089 / DSM 1075 / NRRL 1951 / Wisconsin 54-1255)</name>
    <name type="common">Penicillium chrysogenum</name>
    <dbReference type="NCBI Taxonomy" id="500485"/>
    <lineage>
        <taxon>Eukaryota</taxon>
        <taxon>Fungi</taxon>
        <taxon>Dikarya</taxon>
        <taxon>Ascomycota</taxon>
        <taxon>Pezizomycotina</taxon>
        <taxon>Eurotiomycetes</taxon>
        <taxon>Eurotiomycetidae</taxon>
        <taxon>Eurotiales</taxon>
        <taxon>Aspergillaceae</taxon>
        <taxon>Penicillium</taxon>
        <taxon>Penicillium chrysogenum species complex</taxon>
    </lineage>
</organism>
<dbReference type="VEuPathDB" id="FungiDB:PCH_Pc13g10220"/>
<dbReference type="RefSeq" id="XP_002559444.1">
    <property type="nucleotide sequence ID" value="XM_002559398.1"/>
</dbReference>
<reference evidence="2 3" key="1">
    <citation type="journal article" date="2008" name="Nat. Biotechnol.">
        <title>Genome sequencing and analysis of the filamentous fungus Penicillium chrysogenum.</title>
        <authorList>
            <person name="van den Berg M.A."/>
            <person name="Albang R."/>
            <person name="Albermann K."/>
            <person name="Badger J.H."/>
            <person name="Daran J.-M."/>
            <person name="Driessen A.J.M."/>
            <person name="Garcia-Estrada C."/>
            <person name="Fedorova N.D."/>
            <person name="Harris D.M."/>
            <person name="Heijne W.H.M."/>
            <person name="Joardar V.S."/>
            <person name="Kiel J.A.K.W."/>
            <person name="Kovalchuk A."/>
            <person name="Martin J.F."/>
            <person name="Nierman W.C."/>
            <person name="Nijland J.G."/>
            <person name="Pronk J.T."/>
            <person name="Roubos J.A."/>
            <person name="van der Klei I.J."/>
            <person name="van Peij N.N.M.E."/>
            <person name="Veenhuis M."/>
            <person name="von Doehren H."/>
            <person name="Wagner C."/>
            <person name="Wortman J.R."/>
            <person name="Bovenberg R.A.L."/>
        </authorList>
    </citation>
    <scope>NUCLEOTIDE SEQUENCE [LARGE SCALE GENOMIC DNA]</scope>
    <source>
        <strain evidence="3">ATCC 28089 / DSM 1075 / NRRL 1951 / Wisconsin 54-1255</strain>
    </source>
</reference>
<keyword evidence="3" id="KW-1185">Reference proteome</keyword>
<evidence type="ECO:0000313" key="3">
    <source>
        <dbReference type="Proteomes" id="UP000000724"/>
    </source>
</evidence>
<protein>
    <submittedName>
        <fullName evidence="2">Pc13g10220 protein</fullName>
    </submittedName>
</protein>
<dbReference type="SUPFAM" id="SSF56112">
    <property type="entry name" value="Protein kinase-like (PK-like)"/>
    <property type="match status" value="1"/>
</dbReference>
<dbReference type="PANTHER" id="PTHR21310">
    <property type="entry name" value="AMINOGLYCOSIDE PHOSPHOTRANSFERASE-RELATED-RELATED"/>
    <property type="match status" value="1"/>
</dbReference>
<gene>
    <name evidence="2" type="ORF">Pc13g10220</name>
    <name evidence="2" type="ORF">PCH_Pc13g10220</name>
</gene>
<sequence>MSASVPIQDSVVQISPSTWCLGCTVQCDRVAEPDDTCTAAWRDGEDWYTLRPVSEQPAPSEKSPVATPADSHEVSLIHTGGTLSAVWAIGNNAICKVHHWSPDTTSESETIKFVQKMAPQVPIPKVITSWVDGERSFLVLKRVPGITLRDAWGTMSASQQDSILNEVVHCCEILASITSERLQDVSGGPVLEPYLAHSGKDSLEPLNVCESKEYFFRVDLHPNPEIKERFHLYHPDLGPGNILIYDQRLAAIIDWESAGFYPHFWISTKPSVSRGLDFCPPIPGIDETEWRKRLRMKLQDRGYPRFAEWFMEWRKSKSR</sequence>
<dbReference type="CDD" id="cd05120">
    <property type="entry name" value="APH_ChoK_like"/>
    <property type="match status" value="1"/>
</dbReference>
<dbReference type="GeneID" id="8315737"/>
<dbReference type="Gene3D" id="3.90.1200.10">
    <property type="match status" value="1"/>
</dbReference>
<feature type="domain" description="Aminoglycoside phosphotransferase" evidence="1">
    <location>
        <begin position="93"/>
        <end position="261"/>
    </location>
</feature>
<accession>B6H4S2</accession>
<dbReference type="HOGENOM" id="CLU_061423_0_0_1"/>
<dbReference type="InterPro" id="IPR002575">
    <property type="entry name" value="Aminoglycoside_PTrfase"/>
</dbReference>
<dbReference type="AlphaFoldDB" id="B6H4S2"/>
<dbReference type="KEGG" id="pcs:N7525_003158"/>
<dbReference type="OMA" id="FWISTKP"/>
<dbReference type="OrthoDB" id="5404599at2759"/>
<dbReference type="EMBL" id="AM920428">
    <property type="protein sequence ID" value="CAP92091.1"/>
    <property type="molecule type" value="Genomic_DNA"/>
</dbReference>
<dbReference type="Proteomes" id="UP000000724">
    <property type="component" value="Contig Pc00c13"/>
</dbReference>
<dbReference type="InterPro" id="IPR011009">
    <property type="entry name" value="Kinase-like_dom_sf"/>
</dbReference>
<evidence type="ECO:0000259" key="1">
    <source>
        <dbReference type="Pfam" id="PF01636"/>
    </source>
</evidence>
<dbReference type="InterPro" id="IPR051678">
    <property type="entry name" value="AGP_Transferase"/>
</dbReference>
<dbReference type="Pfam" id="PF01636">
    <property type="entry name" value="APH"/>
    <property type="match status" value="1"/>
</dbReference>
<dbReference type="eggNOG" id="ENOG502SNB9">
    <property type="taxonomic scope" value="Eukaryota"/>
</dbReference>
<proteinExistence type="predicted"/>
<dbReference type="PANTHER" id="PTHR21310:SF58">
    <property type="entry name" value="AMINOGLYCOSIDE PHOSPHOTRANSFERASE DOMAIN-CONTAINING PROTEIN"/>
    <property type="match status" value="1"/>
</dbReference>